<comment type="caution">
    <text evidence="1">The sequence shown here is derived from an EMBL/GenBank/DDBJ whole genome shotgun (WGS) entry which is preliminary data.</text>
</comment>
<accession>A0ACC2SW61</accession>
<name>A0ACC2SW61_9FUNG</name>
<evidence type="ECO:0000313" key="2">
    <source>
        <dbReference type="Proteomes" id="UP001165960"/>
    </source>
</evidence>
<dbReference type="EMBL" id="QTSX02004295">
    <property type="protein sequence ID" value="KAJ9066347.1"/>
    <property type="molecule type" value="Genomic_DNA"/>
</dbReference>
<evidence type="ECO:0000313" key="1">
    <source>
        <dbReference type="EMBL" id="KAJ9066347.1"/>
    </source>
</evidence>
<dbReference type="Proteomes" id="UP001165960">
    <property type="component" value="Unassembled WGS sequence"/>
</dbReference>
<gene>
    <name evidence="1" type="ORF">DSO57_1010558</name>
</gene>
<organism evidence="1 2">
    <name type="scientific">Entomophthora muscae</name>
    <dbReference type="NCBI Taxonomy" id="34485"/>
    <lineage>
        <taxon>Eukaryota</taxon>
        <taxon>Fungi</taxon>
        <taxon>Fungi incertae sedis</taxon>
        <taxon>Zoopagomycota</taxon>
        <taxon>Entomophthoromycotina</taxon>
        <taxon>Entomophthoromycetes</taxon>
        <taxon>Entomophthorales</taxon>
        <taxon>Entomophthoraceae</taxon>
        <taxon>Entomophthora</taxon>
    </lineage>
</organism>
<proteinExistence type="predicted"/>
<sequence>METYRIKTMIEQSVLSLGQRLKSGHLELSKTYTEDNFAQDFGTLLQLYGKIISMDVVDSSYIIKTIQQPIPANDFVPHTRTSDFCHCDIWNTWFYCKTCCPDGEHDFCSDCIAENRQCMDYQNIEWLCHHPIQACFQDLQHFSEIYNSSPLISHLPSFSKVPEYSSLR</sequence>
<protein>
    <submittedName>
        <fullName evidence="1">Uncharacterized protein</fullName>
    </submittedName>
</protein>
<keyword evidence="2" id="KW-1185">Reference proteome</keyword>
<reference evidence="1" key="1">
    <citation type="submission" date="2022-04" db="EMBL/GenBank/DDBJ databases">
        <title>Genome of the entomopathogenic fungus Entomophthora muscae.</title>
        <authorList>
            <person name="Elya C."/>
            <person name="Lovett B.R."/>
            <person name="Lee E."/>
            <person name="Macias A.M."/>
            <person name="Hajek A.E."/>
            <person name="De Bivort B.L."/>
            <person name="Kasson M.T."/>
            <person name="De Fine Licht H.H."/>
            <person name="Stajich J.E."/>
        </authorList>
    </citation>
    <scope>NUCLEOTIDE SEQUENCE</scope>
    <source>
        <strain evidence="1">Berkeley</strain>
    </source>
</reference>